<protein>
    <recommendedName>
        <fullName evidence="4">Translation initiation factor 2</fullName>
    </recommendedName>
</protein>
<organism evidence="2 3">
    <name type="scientific">Paenibacillus arenilitoris</name>
    <dbReference type="NCBI Taxonomy" id="2772299"/>
    <lineage>
        <taxon>Bacteria</taxon>
        <taxon>Bacillati</taxon>
        <taxon>Bacillota</taxon>
        <taxon>Bacilli</taxon>
        <taxon>Bacillales</taxon>
        <taxon>Paenibacillaceae</taxon>
        <taxon>Paenibacillus</taxon>
    </lineage>
</organism>
<evidence type="ECO:0000256" key="1">
    <source>
        <dbReference type="SAM" id="MobiDB-lite"/>
    </source>
</evidence>
<feature type="region of interest" description="Disordered" evidence="1">
    <location>
        <begin position="39"/>
        <end position="60"/>
    </location>
</feature>
<evidence type="ECO:0000313" key="3">
    <source>
        <dbReference type="Proteomes" id="UP000632125"/>
    </source>
</evidence>
<dbReference type="AlphaFoldDB" id="A0A927CP96"/>
<accession>A0A927CP96</accession>
<proteinExistence type="predicted"/>
<gene>
    <name evidence="2" type="ORF">IDH41_12775</name>
</gene>
<feature type="compositionally biased region" description="Low complexity" evidence="1">
    <location>
        <begin position="39"/>
        <end position="58"/>
    </location>
</feature>
<name>A0A927CP96_9BACL</name>
<evidence type="ECO:0008006" key="4">
    <source>
        <dbReference type="Google" id="ProtNLM"/>
    </source>
</evidence>
<feature type="region of interest" description="Disordered" evidence="1">
    <location>
        <begin position="75"/>
        <end position="112"/>
    </location>
</feature>
<keyword evidence="3" id="KW-1185">Reference proteome</keyword>
<sequence>MKRKSFKWAVLGAALAVIVVYGIDMTTAGIERINGPIEGGEFAEAPAPEPSAEAASGFTTEQQRKIAELERELEEVKRLASTGDDSSAPEPDATMAGGENERLPGIPLENDQSAVNKIADSTSGLLQSMSSEGIRLVVSIFDGLIK</sequence>
<reference evidence="2" key="1">
    <citation type="submission" date="2020-09" db="EMBL/GenBank/DDBJ databases">
        <title>A novel bacterium of genus Paenibacillus, isolated from South China Sea.</title>
        <authorList>
            <person name="Huang H."/>
            <person name="Mo K."/>
            <person name="Hu Y."/>
        </authorList>
    </citation>
    <scope>NUCLEOTIDE SEQUENCE</scope>
    <source>
        <strain evidence="2">IB182493</strain>
    </source>
</reference>
<dbReference type="Proteomes" id="UP000632125">
    <property type="component" value="Unassembled WGS sequence"/>
</dbReference>
<dbReference type="RefSeq" id="WP_190861584.1">
    <property type="nucleotide sequence ID" value="NZ_JACXIY010000015.1"/>
</dbReference>
<dbReference type="EMBL" id="JACXIY010000015">
    <property type="protein sequence ID" value="MBD2869456.1"/>
    <property type="molecule type" value="Genomic_DNA"/>
</dbReference>
<comment type="caution">
    <text evidence="2">The sequence shown here is derived from an EMBL/GenBank/DDBJ whole genome shotgun (WGS) entry which is preliminary data.</text>
</comment>
<evidence type="ECO:0000313" key="2">
    <source>
        <dbReference type="EMBL" id="MBD2869456.1"/>
    </source>
</evidence>